<accession>A0A1B6HS70</accession>
<feature type="compositionally biased region" description="Basic and acidic residues" evidence="7">
    <location>
        <begin position="387"/>
        <end position="410"/>
    </location>
</feature>
<dbReference type="GO" id="GO:0005634">
    <property type="term" value="C:nucleus"/>
    <property type="evidence" value="ECO:0007669"/>
    <property type="project" value="UniProtKB-SubCell"/>
</dbReference>
<dbReference type="EMBL" id="GECU01030215">
    <property type="protein sequence ID" value="JAS77491.1"/>
    <property type="molecule type" value="Transcribed_RNA"/>
</dbReference>
<evidence type="ECO:0000256" key="6">
    <source>
        <dbReference type="ARBA" id="ARBA00023242"/>
    </source>
</evidence>
<gene>
    <name evidence="8" type="ORF">g.17724</name>
</gene>
<organism evidence="8">
    <name type="scientific">Homalodisca liturata</name>
    <dbReference type="NCBI Taxonomy" id="320908"/>
    <lineage>
        <taxon>Eukaryota</taxon>
        <taxon>Metazoa</taxon>
        <taxon>Ecdysozoa</taxon>
        <taxon>Arthropoda</taxon>
        <taxon>Hexapoda</taxon>
        <taxon>Insecta</taxon>
        <taxon>Pterygota</taxon>
        <taxon>Neoptera</taxon>
        <taxon>Paraneoptera</taxon>
        <taxon>Hemiptera</taxon>
        <taxon>Auchenorrhyncha</taxon>
        <taxon>Membracoidea</taxon>
        <taxon>Cicadellidae</taxon>
        <taxon>Cicadellinae</taxon>
        <taxon>Proconiini</taxon>
        <taxon>Homalodisca</taxon>
    </lineage>
</organism>
<feature type="compositionally biased region" description="Polar residues" evidence="7">
    <location>
        <begin position="1"/>
        <end position="13"/>
    </location>
</feature>
<feature type="compositionally biased region" description="Basic and acidic residues" evidence="7">
    <location>
        <begin position="325"/>
        <end position="336"/>
    </location>
</feature>
<feature type="compositionally biased region" description="Basic and acidic residues" evidence="7">
    <location>
        <begin position="176"/>
        <end position="317"/>
    </location>
</feature>
<evidence type="ECO:0008006" key="9">
    <source>
        <dbReference type="Google" id="ProtNLM"/>
    </source>
</evidence>
<evidence type="ECO:0000256" key="5">
    <source>
        <dbReference type="ARBA" id="ARBA00023163"/>
    </source>
</evidence>
<evidence type="ECO:0000313" key="8">
    <source>
        <dbReference type="EMBL" id="JAS77491.1"/>
    </source>
</evidence>
<dbReference type="Pfam" id="PF07904">
    <property type="entry name" value="Eaf7"/>
    <property type="match status" value="1"/>
</dbReference>
<proteinExistence type="inferred from homology"/>
<keyword evidence="4" id="KW-0805">Transcription regulation</keyword>
<dbReference type="PANTHER" id="PTHR13581:SF5">
    <property type="entry name" value="MRG_MORF4L-BINDING PROTEIN"/>
    <property type="match status" value="1"/>
</dbReference>
<evidence type="ECO:0000256" key="2">
    <source>
        <dbReference type="ARBA" id="ARBA00007117"/>
    </source>
</evidence>
<comment type="subcellular location">
    <subcellularLocation>
        <location evidence="1">Nucleus</location>
    </subcellularLocation>
</comment>
<feature type="region of interest" description="Disordered" evidence="7">
    <location>
        <begin position="157"/>
        <end position="462"/>
    </location>
</feature>
<dbReference type="GO" id="GO:0006325">
    <property type="term" value="P:chromatin organization"/>
    <property type="evidence" value="ECO:0007669"/>
    <property type="project" value="UniProtKB-KW"/>
</dbReference>
<comment type="similarity">
    <text evidence="2">Belongs to the EAF7 family.</text>
</comment>
<feature type="compositionally biased region" description="Basic and acidic residues" evidence="7">
    <location>
        <begin position="344"/>
        <end position="376"/>
    </location>
</feature>
<dbReference type="GO" id="GO:0006357">
    <property type="term" value="P:regulation of transcription by RNA polymerase II"/>
    <property type="evidence" value="ECO:0007669"/>
    <property type="project" value="TreeGrafter"/>
</dbReference>
<keyword evidence="3" id="KW-0156">Chromatin regulator</keyword>
<feature type="region of interest" description="Disordered" evidence="7">
    <location>
        <begin position="1"/>
        <end position="26"/>
    </location>
</feature>
<keyword evidence="6" id="KW-0539">Nucleus</keyword>
<evidence type="ECO:0000256" key="7">
    <source>
        <dbReference type="SAM" id="MobiDB-lite"/>
    </source>
</evidence>
<dbReference type="AlphaFoldDB" id="A0A1B6HS70"/>
<reference evidence="8" key="1">
    <citation type="submission" date="2015-11" db="EMBL/GenBank/DDBJ databases">
        <title>De novo transcriptome assembly of four potential Pierce s Disease insect vectors from Arizona vineyards.</title>
        <authorList>
            <person name="Tassone E.E."/>
        </authorList>
    </citation>
    <scope>NUCLEOTIDE SEQUENCE</scope>
</reference>
<evidence type="ECO:0000256" key="3">
    <source>
        <dbReference type="ARBA" id="ARBA00022853"/>
    </source>
</evidence>
<keyword evidence="5" id="KW-0804">Transcription</keyword>
<name>A0A1B6HS70_9HEMI</name>
<sequence>MGSTTNNTLNNVASKEENTENQNSEVDDLEWSADQEILLLYSLHGFKPVGPNKHFRMLLIQDRLSSAMNKRVSSLAIWKKLNTLYDLEALDEAEAEADALVAVETDFSLPEDEFGELMASKLKQQIKIEKSDSDNVNSSYERIEAITDVRAEIDSLEDDDTYKPSADTVKYTPVGKEVKKDSVKKGPKKKDQTPVRDNSPLKKDNAKETPKKDTPNKKDNAKEAKKIITRDDDKKDFGKKPIYESKKEIIKEDKKEPVAKANKKENIEKRLSDQMKKDAEVKKADQRKIMETLKSQRAEGVKTRPETPKQLRADSAKRINQAEMRTPKTETIKTQRNETTTKLQRVETLKKENSDKKKETPDKKNVERKSPEKSVESARGAKLRTREKKEESDKTETPTGTKRERSRDAMAKATEAVEEPPAKKAKTPVTKGRPTRNSIEPQKPASPAVNPPSPQKRRTRVL</sequence>
<evidence type="ECO:0000256" key="1">
    <source>
        <dbReference type="ARBA" id="ARBA00004123"/>
    </source>
</evidence>
<protein>
    <recommendedName>
        <fullName evidence="9">Chromatin modification-related protein EAF7</fullName>
    </recommendedName>
</protein>
<dbReference type="GO" id="GO:0035267">
    <property type="term" value="C:NuA4 histone acetyltransferase complex"/>
    <property type="evidence" value="ECO:0007669"/>
    <property type="project" value="TreeGrafter"/>
</dbReference>
<evidence type="ECO:0000256" key="4">
    <source>
        <dbReference type="ARBA" id="ARBA00023015"/>
    </source>
</evidence>
<dbReference type="InterPro" id="IPR012423">
    <property type="entry name" value="Eaf7/MRGBP"/>
</dbReference>
<dbReference type="PANTHER" id="PTHR13581">
    <property type="entry name" value="MRG-BINDING PROTEIN"/>
    <property type="match status" value="1"/>
</dbReference>